<dbReference type="GO" id="GO:0003700">
    <property type="term" value="F:DNA-binding transcription factor activity"/>
    <property type="evidence" value="ECO:0007669"/>
    <property type="project" value="InterPro"/>
</dbReference>
<dbReference type="RefSeq" id="WP_119772136.1">
    <property type="nucleotide sequence ID" value="NZ_QYUO01000003.1"/>
</dbReference>
<dbReference type="InterPro" id="IPR020449">
    <property type="entry name" value="Tscrpt_reg_AraC-type_HTH"/>
</dbReference>
<name>A0A3A3FYS6_9BURK</name>
<accession>A0A3A3FYS6</accession>
<dbReference type="InterPro" id="IPR050204">
    <property type="entry name" value="AraC_XylS_family_regulators"/>
</dbReference>
<dbReference type="Proteomes" id="UP000265955">
    <property type="component" value="Unassembled WGS sequence"/>
</dbReference>
<dbReference type="AlphaFoldDB" id="A0A3A3FYS6"/>
<keyword evidence="6" id="KW-1185">Reference proteome</keyword>
<dbReference type="SUPFAM" id="SSF46689">
    <property type="entry name" value="Homeodomain-like"/>
    <property type="match status" value="1"/>
</dbReference>
<gene>
    <name evidence="5" type="ORF">D3871_26835</name>
</gene>
<dbReference type="PRINTS" id="PR00032">
    <property type="entry name" value="HTHARAC"/>
</dbReference>
<evidence type="ECO:0000313" key="6">
    <source>
        <dbReference type="Proteomes" id="UP000265955"/>
    </source>
</evidence>
<keyword evidence="2" id="KW-0238">DNA-binding</keyword>
<dbReference type="OrthoDB" id="9178898at2"/>
<comment type="caution">
    <text evidence="5">The sequence shown here is derived from an EMBL/GenBank/DDBJ whole genome shotgun (WGS) entry which is preliminary data.</text>
</comment>
<evidence type="ECO:0000313" key="5">
    <source>
        <dbReference type="EMBL" id="RJF92249.1"/>
    </source>
</evidence>
<keyword evidence="1" id="KW-0805">Transcription regulation</keyword>
<dbReference type="Gene3D" id="1.10.10.60">
    <property type="entry name" value="Homeodomain-like"/>
    <property type="match status" value="1"/>
</dbReference>
<organism evidence="5 6">
    <name type="scientific">Noviherbaspirillum saxi</name>
    <dbReference type="NCBI Taxonomy" id="2320863"/>
    <lineage>
        <taxon>Bacteria</taxon>
        <taxon>Pseudomonadati</taxon>
        <taxon>Pseudomonadota</taxon>
        <taxon>Betaproteobacteria</taxon>
        <taxon>Burkholderiales</taxon>
        <taxon>Oxalobacteraceae</taxon>
        <taxon>Noviherbaspirillum</taxon>
    </lineage>
</organism>
<sequence>METTFDLDLGRVSPIGRASAWREWHDALYADRLVLPESHEEVVAGSMRGTLLGDGQLCRIVCAFSGVRLRPQAKSDPRITVWLQLSRCSRISIAGDISSLSAGDIIFLSSRDDIEVDIPAGGEVLLFHVPGDLVRSRLPVWNILRHKLSADLAGTSVLRSALINAHGVAPELNATQRSGVLLSLVELLAVPCSGLHDGEEASNATNHVHAALSHIREHFFDPALNAGVVAAARGLSRRRLDELFIRIVGTTVSAAIWHQRLEAARTMLGSASSVTGVAYSCGFSDSAHFSRLFKKRYGAGPSNWRGQESRQLLGPAP</sequence>
<evidence type="ECO:0000256" key="3">
    <source>
        <dbReference type="ARBA" id="ARBA00023163"/>
    </source>
</evidence>
<protein>
    <submittedName>
        <fullName evidence="5">AraC family transcriptional regulator</fullName>
    </submittedName>
</protein>
<keyword evidence="3" id="KW-0804">Transcription</keyword>
<dbReference type="Pfam" id="PF12833">
    <property type="entry name" value="HTH_18"/>
    <property type="match status" value="1"/>
</dbReference>
<evidence type="ECO:0000256" key="1">
    <source>
        <dbReference type="ARBA" id="ARBA00023015"/>
    </source>
</evidence>
<feature type="domain" description="HTH araC/xylS-type" evidence="4">
    <location>
        <begin position="209"/>
        <end position="307"/>
    </location>
</feature>
<evidence type="ECO:0000259" key="4">
    <source>
        <dbReference type="PROSITE" id="PS01124"/>
    </source>
</evidence>
<dbReference type="InterPro" id="IPR009057">
    <property type="entry name" value="Homeodomain-like_sf"/>
</dbReference>
<evidence type="ECO:0000256" key="2">
    <source>
        <dbReference type="ARBA" id="ARBA00023125"/>
    </source>
</evidence>
<dbReference type="PANTHER" id="PTHR46796">
    <property type="entry name" value="HTH-TYPE TRANSCRIPTIONAL ACTIVATOR RHAS-RELATED"/>
    <property type="match status" value="1"/>
</dbReference>
<dbReference type="GO" id="GO:0043565">
    <property type="term" value="F:sequence-specific DNA binding"/>
    <property type="evidence" value="ECO:0007669"/>
    <property type="project" value="InterPro"/>
</dbReference>
<reference evidence="6" key="1">
    <citation type="submission" date="2018-09" db="EMBL/GenBank/DDBJ databases">
        <authorList>
            <person name="Zhu H."/>
        </authorList>
    </citation>
    <scope>NUCLEOTIDE SEQUENCE [LARGE SCALE GENOMIC DNA]</scope>
    <source>
        <strain evidence="6">K1R23-30</strain>
    </source>
</reference>
<dbReference type="PROSITE" id="PS01124">
    <property type="entry name" value="HTH_ARAC_FAMILY_2"/>
    <property type="match status" value="1"/>
</dbReference>
<dbReference type="InterPro" id="IPR018060">
    <property type="entry name" value="HTH_AraC"/>
</dbReference>
<dbReference type="EMBL" id="QYUO01000003">
    <property type="protein sequence ID" value="RJF92249.1"/>
    <property type="molecule type" value="Genomic_DNA"/>
</dbReference>
<proteinExistence type="predicted"/>
<dbReference type="SMART" id="SM00342">
    <property type="entry name" value="HTH_ARAC"/>
    <property type="match status" value="1"/>
</dbReference>